<name>A0A165WI67_9BACI</name>
<reference evidence="5 6" key="1">
    <citation type="submission" date="2016-04" db="EMBL/GenBank/DDBJ databases">
        <title>Draft genome sequence of Aeribacillus pallidus 8m3 from petroleum reservoir.</title>
        <authorList>
            <person name="Poltaraus A.B."/>
            <person name="Nazina T.N."/>
            <person name="Tourova T.P."/>
            <person name="Malakho S.M."/>
            <person name="Korshunova A.V."/>
            <person name="Sokolova D.S."/>
        </authorList>
    </citation>
    <scope>NUCLEOTIDE SEQUENCE [LARGE SCALE GENOMIC DNA]</scope>
    <source>
        <strain evidence="5 6">8m3</strain>
    </source>
</reference>
<accession>A0A165WI67</accession>
<dbReference type="InterPro" id="IPR008863">
    <property type="entry name" value="Toxic_anion-R_TelA"/>
</dbReference>
<evidence type="ECO:0000313" key="6">
    <source>
        <dbReference type="Proteomes" id="UP000076476"/>
    </source>
</evidence>
<keyword evidence="6" id="KW-1185">Reference proteome</keyword>
<dbReference type="Pfam" id="PF05816">
    <property type="entry name" value="TelA"/>
    <property type="match status" value="1"/>
</dbReference>
<evidence type="ECO:0000256" key="1">
    <source>
        <dbReference type="ARBA" id="ARBA00005541"/>
    </source>
</evidence>
<feature type="compositionally biased region" description="Basic and acidic residues" evidence="4">
    <location>
        <begin position="1"/>
        <end position="27"/>
    </location>
</feature>
<gene>
    <name evidence="5" type="ORF">AZI98_16625</name>
</gene>
<evidence type="ECO:0000256" key="2">
    <source>
        <dbReference type="PIRNR" id="PIRNR026508"/>
    </source>
</evidence>
<sequence length="388" mass="44890">MTLEEKKELDLLDDLLKDPFGEKEDKPASPLAVSEEEQPKKFIDMLSQEHKAKAAQLAAQIDYKNRHSIVQFGASAQQKLSSFSHEMLDYVQKKDIGPIGDILKELMSKLEQVNPEELKPEKRNFFSRLFKKISSSINEILSKYQKIGAQIERITVRLENSKKALMSDIQLLDRLYEHNKEYFHALNIYIAAGELKLEELHTKVIPKLQKKAETTGDQMAVQEVNDMLQFADRLEKRIHDLKLSRQITIQTAPQIRMIQNMNQTLAEKIQSSILTSIPLWKNQIAIALTLYRQKGALEAQKQVTKTTNELLLKNAEMLKANTIETARENERGIVDIETLKKTQDDLISTIEETLRIQQEGRLKRQQAEQELMQLEKDLKTRLLQFKQE</sequence>
<dbReference type="Proteomes" id="UP000076476">
    <property type="component" value="Unassembled WGS sequence"/>
</dbReference>
<feature type="coiled-coil region" evidence="3">
    <location>
        <begin position="357"/>
        <end position="384"/>
    </location>
</feature>
<evidence type="ECO:0000256" key="4">
    <source>
        <dbReference type="SAM" id="MobiDB-lite"/>
    </source>
</evidence>
<comment type="caution">
    <text evidence="5">The sequence shown here is derived from an EMBL/GenBank/DDBJ whole genome shotgun (WGS) entry which is preliminary data.</text>
</comment>
<proteinExistence type="inferred from homology"/>
<organism evidence="5 6">
    <name type="scientific">Aeribacillus pallidus</name>
    <dbReference type="NCBI Taxonomy" id="33936"/>
    <lineage>
        <taxon>Bacteria</taxon>
        <taxon>Bacillati</taxon>
        <taxon>Bacillota</taxon>
        <taxon>Bacilli</taxon>
        <taxon>Bacillales</taxon>
        <taxon>Bacillaceae</taxon>
        <taxon>Aeribacillus</taxon>
    </lineage>
</organism>
<evidence type="ECO:0000313" key="5">
    <source>
        <dbReference type="EMBL" id="KZN95003.1"/>
    </source>
</evidence>
<keyword evidence="3" id="KW-0175">Coiled coil</keyword>
<dbReference type="PIRSF" id="PIRSF026508">
    <property type="entry name" value="TelA"/>
    <property type="match status" value="1"/>
</dbReference>
<comment type="similarity">
    <text evidence="1 2">Belongs to the TelA family.</text>
</comment>
<evidence type="ECO:0000256" key="3">
    <source>
        <dbReference type="SAM" id="Coils"/>
    </source>
</evidence>
<feature type="region of interest" description="Disordered" evidence="4">
    <location>
        <begin position="1"/>
        <end position="37"/>
    </location>
</feature>
<dbReference type="EMBL" id="LWBR01000072">
    <property type="protein sequence ID" value="KZN95003.1"/>
    <property type="molecule type" value="Genomic_DNA"/>
</dbReference>
<dbReference type="PANTHER" id="PTHR38432:SF1">
    <property type="entry name" value="TELA-LIKE PROTEIN SAOUHSC_01408"/>
    <property type="match status" value="1"/>
</dbReference>
<dbReference type="AlphaFoldDB" id="A0A165WI67"/>
<protein>
    <submittedName>
        <fullName evidence="5">Tellurite resistance protein TelA</fullName>
    </submittedName>
</protein>
<dbReference type="STRING" id="33936.AZI98_16625"/>
<dbReference type="PANTHER" id="PTHR38432">
    <property type="entry name" value="TELA-LIKE PROTEIN SAOUHSC_01408"/>
    <property type="match status" value="1"/>
</dbReference>